<dbReference type="RefSeq" id="WP_144308516.1">
    <property type="nucleotide sequence ID" value="NZ_VMNK01000003.1"/>
</dbReference>
<name>A0A557R1G2_9RHOO</name>
<dbReference type="EMBL" id="VMNK01000003">
    <property type="protein sequence ID" value="TVO59007.1"/>
    <property type="molecule type" value="Genomic_DNA"/>
</dbReference>
<sequence>MAADASQGPEGPPLHYPFDGVRVTVRQSPGPVRGAQVRQWVLPGTGHATLTRGERVTSFDYAAADLIDVLNTLYRMRFFDLPTDLVARYSVYLKDDGTVGTSHMRLLDRASTEVCVRLADYEKCVRYADGDHAALDALVRQLDAEADQRAAGAAAK</sequence>
<comment type="caution">
    <text evidence="1">The sequence shown here is derived from an EMBL/GenBank/DDBJ whole genome shotgun (WGS) entry which is preliminary data.</text>
</comment>
<keyword evidence="2" id="KW-1185">Reference proteome</keyword>
<reference evidence="1 2" key="1">
    <citation type="submission" date="2019-07" db="EMBL/GenBank/DDBJ databases">
        <title>The pathways for chlorine oxyanion respiration interact through the shared metabolite chlorate.</title>
        <authorList>
            <person name="Barnum T.P."/>
            <person name="Cheng Y."/>
            <person name="Hill K.A."/>
            <person name="Lucas L.N."/>
            <person name="Carlson H.K."/>
            <person name="Coates J.D."/>
        </authorList>
    </citation>
    <scope>NUCLEOTIDE SEQUENCE [LARGE SCALE GENOMIC DNA]</scope>
    <source>
        <strain evidence="1 2">SFB-3</strain>
    </source>
</reference>
<dbReference type="OrthoDB" id="8563062at2"/>
<proteinExistence type="predicted"/>
<organism evidence="1 2">
    <name type="scientific">Denitromonas halophila</name>
    <dbReference type="NCBI Taxonomy" id="1629404"/>
    <lineage>
        <taxon>Bacteria</taxon>
        <taxon>Pseudomonadati</taxon>
        <taxon>Pseudomonadota</taxon>
        <taxon>Betaproteobacteria</taxon>
        <taxon>Rhodocyclales</taxon>
        <taxon>Zoogloeaceae</taxon>
        <taxon>Denitromonas</taxon>
    </lineage>
</organism>
<accession>A0A557R1G2</accession>
<gene>
    <name evidence="1" type="ORF">FHP91_04970</name>
</gene>
<protein>
    <submittedName>
        <fullName evidence="1">Uncharacterized protein</fullName>
    </submittedName>
</protein>
<dbReference type="AlphaFoldDB" id="A0A557R1G2"/>
<evidence type="ECO:0000313" key="2">
    <source>
        <dbReference type="Proteomes" id="UP000319502"/>
    </source>
</evidence>
<evidence type="ECO:0000313" key="1">
    <source>
        <dbReference type="EMBL" id="TVO59007.1"/>
    </source>
</evidence>
<dbReference type="Proteomes" id="UP000319502">
    <property type="component" value="Unassembled WGS sequence"/>
</dbReference>